<protein>
    <submittedName>
        <fullName evidence="7">4-aminobutyrate aminotransferase</fullName>
    </submittedName>
</protein>
<dbReference type="PANTHER" id="PTHR11986:SF79">
    <property type="entry name" value="ACETYLORNITHINE AMINOTRANSFERASE, MITOCHONDRIAL"/>
    <property type="match status" value="1"/>
</dbReference>
<evidence type="ECO:0000256" key="1">
    <source>
        <dbReference type="ARBA" id="ARBA00001933"/>
    </source>
</evidence>
<evidence type="ECO:0000256" key="5">
    <source>
        <dbReference type="ARBA" id="ARBA00022898"/>
    </source>
</evidence>
<sequence>MNNADLHARKNAATPRGVGVMCDFYAARAENAELWDVEGRRFIDFAAGIAVLNTGHRHPKIVKAIADQLEHFTHTAYQIVPYASYVELAEKINARAPIAQPKKTAFFTTGAEAVENAVKIARAYTGRPGVIAFAGGFHGRTMMGMALTGKVAPYKLGFGPFPGDVFHAPYPNAPRGVTTADSIAAVETLFKADIDPKRVAAIIFEPVQGEGGFNPAPADFVRALRKLCDAHGILLIADEVQTGFARTGKLFAMEHYDVSADLMTIAKSLAGGMPLSGVVGRADVMDAAAPGGLGGTYAGNPLAVAAAHAVLDVIDEEKLADRATVLGDKLKAKLAALRADVPQIVDVRGPGAMVAAEFVDPDTRASDAAFTKRVQAAALERGLLLLICGVDANVIRFLFPLTIPDAVFDEALGILESVLREAVGVPA</sequence>
<dbReference type="Gene3D" id="3.90.1150.10">
    <property type="entry name" value="Aspartate Aminotransferase, domain 1"/>
    <property type="match status" value="1"/>
</dbReference>
<dbReference type="InterPro" id="IPR050103">
    <property type="entry name" value="Class-III_PLP-dep_AT"/>
</dbReference>
<dbReference type="NCBIfam" id="TIGR00700">
    <property type="entry name" value="GABAtrnsam"/>
    <property type="match status" value="1"/>
</dbReference>
<name>A0A1B4FVT1_9BURK</name>
<comment type="cofactor">
    <cofactor evidence="1">
        <name>pyridoxal 5'-phosphate</name>
        <dbReference type="ChEBI" id="CHEBI:597326"/>
    </cofactor>
</comment>
<dbReference type="InterPro" id="IPR049704">
    <property type="entry name" value="Aminotrans_3_PPA_site"/>
</dbReference>
<dbReference type="FunFam" id="3.40.640.10:FF:000013">
    <property type="entry name" value="4-aminobutyrate aminotransferase"/>
    <property type="match status" value="1"/>
</dbReference>
<keyword evidence="4 7" id="KW-0808">Transferase</keyword>
<dbReference type="InterPro" id="IPR015421">
    <property type="entry name" value="PyrdxlP-dep_Trfase_major"/>
</dbReference>
<dbReference type="NCBIfam" id="NF005272">
    <property type="entry name" value="PRK06777.1"/>
    <property type="match status" value="1"/>
</dbReference>
<dbReference type="EMBL" id="CP013388">
    <property type="protein sequence ID" value="AOJ07724.1"/>
    <property type="molecule type" value="Genomic_DNA"/>
</dbReference>
<dbReference type="InterPro" id="IPR015422">
    <property type="entry name" value="PyrdxlP-dep_Trfase_small"/>
</dbReference>
<evidence type="ECO:0000256" key="3">
    <source>
        <dbReference type="ARBA" id="ARBA00022576"/>
    </source>
</evidence>
<dbReference type="GO" id="GO:0042802">
    <property type="term" value="F:identical protein binding"/>
    <property type="evidence" value="ECO:0007669"/>
    <property type="project" value="TreeGrafter"/>
</dbReference>
<dbReference type="GO" id="GO:0030170">
    <property type="term" value="F:pyridoxal phosphate binding"/>
    <property type="evidence" value="ECO:0007669"/>
    <property type="project" value="InterPro"/>
</dbReference>
<dbReference type="GO" id="GO:0009448">
    <property type="term" value="P:gamma-aminobutyric acid metabolic process"/>
    <property type="evidence" value="ECO:0007669"/>
    <property type="project" value="InterPro"/>
</dbReference>
<evidence type="ECO:0000256" key="2">
    <source>
        <dbReference type="ARBA" id="ARBA00008954"/>
    </source>
</evidence>
<dbReference type="GO" id="GO:0034386">
    <property type="term" value="F:4-aminobutyrate:2-oxoglutarate transaminase activity"/>
    <property type="evidence" value="ECO:0007669"/>
    <property type="project" value="InterPro"/>
</dbReference>
<keyword evidence="5 6" id="KW-0663">Pyridoxal phosphate</keyword>
<proteinExistence type="inferred from homology"/>
<dbReference type="InterPro" id="IPR004632">
    <property type="entry name" value="4NH2But_aminotransferase_bac"/>
</dbReference>
<gene>
    <name evidence="7" type="ORF">WS71_10710</name>
</gene>
<comment type="similarity">
    <text evidence="2 6">Belongs to the class-III pyridoxal-phosphate-dependent aminotransferase family.</text>
</comment>
<dbReference type="InterPro" id="IPR015424">
    <property type="entry name" value="PyrdxlP-dep_Trfase"/>
</dbReference>
<dbReference type="PIRSF" id="PIRSF000521">
    <property type="entry name" value="Transaminase_4ab_Lys_Orn"/>
    <property type="match status" value="1"/>
</dbReference>
<dbReference type="Pfam" id="PF00202">
    <property type="entry name" value="Aminotran_3"/>
    <property type="match status" value="1"/>
</dbReference>
<evidence type="ECO:0000256" key="6">
    <source>
        <dbReference type="RuleBase" id="RU003560"/>
    </source>
</evidence>
<evidence type="ECO:0000256" key="4">
    <source>
        <dbReference type="ARBA" id="ARBA00022679"/>
    </source>
</evidence>
<keyword evidence="3 7" id="KW-0032">Aminotransferase</keyword>
<dbReference type="AlphaFoldDB" id="A0A1B4FVT1"/>
<dbReference type="PANTHER" id="PTHR11986">
    <property type="entry name" value="AMINOTRANSFERASE CLASS III"/>
    <property type="match status" value="1"/>
</dbReference>
<dbReference type="InterPro" id="IPR005814">
    <property type="entry name" value="Aminotrans_3"/>
</dbReference>
<reference evidence="7 8" key="1">
    <citation type="submission" date="2015-12" db="EMBL/GenBank/DDBJ databases">
        <title>Diversity of Burkholderia near neighbor genomes.</title>
        <authorList>
            <person name="Sahl J."/>
            <person name="Wagner D."/>
            <person name="Keim P."/>
        </authorList>
    </citation>
    <scope>NUCLEOTIDE SEQUENCE [LARGE SCALE GENOMIC DNA]</scope>
    <source>
        <strain evidence="7 8">BDU8</strain>
    </source>
</reference>
<dbReference type="SUPFAM" id="SSF53383">
    <property type="entry name" value="PLP-dependent transferases"/>
    <property type="match status" value="1"/>
</dbReference>
<dbReference type="Gene3D" id="3.40.640.10">
    <property type="entry name" value="Type I PLP-dependent aspartate aminotransferase-like (Major domain)"/>
    <property type="match status" value="1"/>
</dbReference>
<evidence type="ECO:0000313" key="8">
    <source>
        <dbReference type="Proteomes" id="UP000067711"/>
    </source>
</evidence>
<dbReference type="PROSITE" id="PS00600">
    <property type="entry name" value="AA_TRANSFER_CLASS_3"/>
    <property type="match status" value="1"/>
</dbReference>
<organism evidence="7 8">
    <name type="scientific">Burkholderia mayonis</name>
    <dbReference type="NCBI Taxonomy" id="1385591"/>
    <lineage>
        <taxon>Bacteria</taxon>
        <taxon>Pseudomonadati</taxon>
        <taxon>Pseudomonadota</taxon>
        <taxon>Betaproteobacteria</taxon>
        <taxon>Burkholderiales</taxon>
        <taxon>Burkholderiaceae</taxon>
        <taxon>Burkholderia</taxon>
        <taxon>pseudomallei group</taxon>
    </lineage>
</organism>
<evidence type="ECO:0000313" key="7">
    <source>
        <dbReference type="EMBL" id="AOJ07724.1"/>
    </source>
</evidence>
<dbReference type="Proteomes" id="UP000067711">
    <property type="component" value="Chromosome 2"/>
</dbReference>
<dbReference type="RefSeq" id="WP_066483999.1">
    <property type="nucleotide sequence ID" value="NZ_CP013388.1"/>
</dbReference>
<accession>A0A1B4FVT1</accession>
<dbReference type="CDD" id="cd00610">
    <property type="entry name" value="OAT_like"/>
    <property type="match status" value="1"/>
</dbReference>